<gene>
    <name evidence="2" type="ORF">IMG5_103470</name>
</gene>
<evidence type="ECO:0000256" key="1">
    <source>
        <dbReference type="ARBA" id="ARBA00010884"/>
    </source>
</evidence>
<evidence type="ECO:0000313" key="3">
    <source>
        <dbReference type="Proteomes" id="UP000008983"/>
    </source>
</evidence>
<dbReference type="OrthoDB" id="437070at2759"/>
<dbReference type="STRING" id="857967.G0QST6"/>
<dbReference type="AlphaFoldDB" id="G0QST6"/>
<organism evidence="2 3">
    <name type="scientific">Ichthyophthirius multifiliis</name>
    <name type="common">White spot disease agent</name>
    <name type="synonym">Ich</name>
    <dbReference type="NCBI Taxonomy" id="5932"/>
    <lineage>
        <taxon>Eukaryota</taxon>
        <taxon>Sar</taxon>
        <taxon>Alveolata</taxon>
        <taxon>Ciliophora</taxon>
        <taxon>Intramacronucleata</taxon>
        <taxon>Oligohymenophorea</taxon>
        <taxon>Hymenostomatida</taxon>
        <taxon>Ophryoglenina</taxon>
        <taxon>Ichthyophthirius</taxon>
    </lineage>
</organism>
<evidence type="ECO:0000313" key="2">
    <source>
        <dbReference type="EMBL" id="EGR31703.1"/>
    </source>
</evidence>
<dbReference type="EMBL" id="GL983824">
    <property type="protein sequence ID" value="EGR31703.1"/>
    <property type="molecule type" value="Genomic_DNA"/>
</dbReference>
<accession>G0QST6</accession>
<comment type="similarity">
    <text evidence="1">Belongs to the AB hydrolase superfamily. AB hydrolase 4 family.</text>
</comment>
<dbReference type="GO" id="GO:0047372">
    <property type="term" value="F:monoacylglycerol lipase activity"/>
    <property type="evidence" value="ECO:0007669"/>
    <property type="project" value="TreeGrafter"/>
</dbReference>
<dbReference type="eggNOG" id="KOG1838">
    <property type="taxonomic scope" value="Eukaryota"/>
</dbReference>
<proteinExistence type="inferred from homology"/>
<dbReference type="InterPro" id="IPR029058">
    <property type="entry name" value="AB_hydrolase_fold"/>
</dbReference>
<dbReference type="GeneID" id="14907853"/>
<dbReference type="InterPro" id="IPR050960">
    <property type="entry name" value="AB_hydrolase_4_sf"/>
</dbReference>
<dbReference type="RefSeq" id="XP_004035189.1">
    <property type="nucleotide sequence ID" value="XM_004035141.1"/>
</dbReference>
<protein>
    <submittedName>
        <fullName evidence="2">Uncharacterized protein</fullName>
    </submittedName>
</protein>
<dbReference type="SUPFAM" id="SSF53474">
    <property type="entry name" value="alpha/beta-Hydrolases"/>
    <property type="match status" value="1"/>
</dbReference>
<keyword evidence="3" id="KW-1185">Reference proteome</keyword>
<reference evidence="2 3" key="1">
    <citation type="submission" date="2011-07" db="EMBL/GenBank/DDBJ databases">
        <authorList>
            <person name="Coyne R."/>
            <person name="Brami D."/>
            <person name="Johnson J."/>
            <person name="Hostetler J."/>
            <person name="Hannick L."/>
            <person name="Clark T."/>
            <person name="Cassidy-Hanley D."/>
            <person name="Inman J."/>
        </authorList>
    </citation>
    <scope>NUCLEOTIDE SEQUENCE [LARGE SCALE GENOMIC DNA]</scope>
    <source>
        <strain evidence="2 3">G5</strain>
    </source>
</reference>
<dbReference type="Proteomes" id="UP000008983">
    <property type="component" value="Unassembled WGS sequence"/>
</dbReference>
<dbReference type="PANTHER" id="PTHR10794">
    <property type="entry name" value="ABHYDROLASE DOMAIN-CONTAINING PROTEIN"/>
    <property type="match status" value="1"/>
</dbReference>
<name>G0QST6_ICHMU</name>
<sequence length="196" mass="23409">MQQGILLERIQWQNIWVNIKKIIPLKRLFLQETLSIYKRQIIQLSPFVIIIWLQVDKKQLKLEKNYFQIAHFISAILININLEDALEAKTSKEFDKLFQIKLHGMKTVNEYYEFLGCVDDLKNVKIPILCINSRDDPILHYSTIPYYITKVNQNVIFLITKTRHVGWFEGLLNPRRWYIKPTLQFLNFATEINNNN</sequence>
<dbReference type="PANTHER" id="PTHR10794:SF63">
    <property type="entry name" value="ALPHA_BETA HYDROLASE 1, ISOFORM A"/>
    <property type="match status" value="1"/>
</dbReference>
<dbReference type="InParanoid" id="G0QST6"/>
<dbReference type="GO" id="GO:0034338">
    <property type="term" value="F:short-chain carboxylesterase activity"/>
    <property type="evidence" value="ECO:0007669"/>
    <property type="project" value="TreeGrafter"/>
</dbReference>